<protein>
    <recommendedName>
        <fullName evidence="7">Phosphate transporter</fullName>
    </recommendedName>
</protein>
<evidence type="ECO:0000313" key="10">
    <source>
        <dbReference type="Proteomes" id="UP001175000"/>
    </source>
</evidence>
<feature type="transmembrane region" description="Helical" evidence="7">
    <location>
        <begin position="45"/>
        <end position="66"/>
    </location>
</feature>
<feature type="compositionally biased region" description="Low complexity" evidence="8">
    <location>
        <begin position="296"/>
        <end position="315"/>
    </location>
</feature>
<feature type="transmembrane region" description="Helical" evidence="7">
    <location>
        <begin position="493"/>
        <end position="525"/>
    </location>
</feature>
<gene>
    <name evidence="9" type="ORF">B0T14DRAFT_429267</name>
</gene>
<keyword evidence="6 7" id="KW-0472">Membrane</keyword>
<comment type="similarity">
    <text evidence="7">Belongs to the inorganic phosphate transporter (PiT) (TC 2.A.20) family.</text>
</comment>
<sequence length="569" mass="60903">MAAALPQYGWILAVTTIAFVFSSFGNGANDVANSFATSVAARSLTMAQAGVISILAEFLGAVVLGSRVTNTIKNGIISLEPFRKSPSVLMTAMGSAEISSATWLMVATRLGFPVSTTHTIVGSLIGAGIGSQAGVTWSWKSGSVSQIAASWLIAPLIGAAFSATIFATLKFCVLERQDPFQKAMRAIPFYLAFTCAVLALFITVEAPTAASLEEMGAGTACAIVLGTFFGTLIIAYVFFLPYLHRVVVLQDERMRPWHIPMGPLLRRENPPLYWPGKGAMLVDHYLSTHEKHQRANDANGGEEAAEAATAAQQTAKQEKDVENPSSDRDADPPATSSIRPPGPHERFLAPVAHLPLYHPRRARGLLLFGFLQGVTRDCVTHSSSRLEAVHGKAPRYDNRIEHLWTYPQVLSAIMMSVAHGSNDVANAVGPWAAVYQTYETGQVGSRSPAPVWILAVAGFLLGAGFWIMGYHIVRSLGNKITQLSPTRGFAMELGAAITVLLASRLSLPISTTQTITGAVVGVSLMNLDWGATNWRQLAFIFLGWVLTLPVAGLLSGLLTAMALNVPQFV</sequence>
<keyword evidence="5 7" id="KW-1133">Transmembrane helix</keyword>
<organism evidence="9 10">
    <name type="scientific">Immersiella caudata</name>
    <dbReference type="NCBI Taxonomy" id="314043"/>
    <lineage>
        <taxon>Eukaryota</taxon>
        <taxon>Fungi</taxon>
        <taxon>Dikarya</taxon>
        <taxon>Ascomycota</taxon>
        <taxon>Pezizomycotina</taxon>
        <taxon>Sordariomycetes</taxon>
        <taxon>Sordariomycetidae</taxon>
        <taxon>Sordariales</taxon>
        <taxon>Lasiosphaeriaceae</taxon>
        <taxon>Immersiella</taxon>
    </lineage>
</organism>
<evidence type="ECO:0000256" key="2">
    <source>
        <dbReference type="ARBA" id="ARBA00022448"/>
    </source>
</evidence>
<feature type="transmembrane region" description="Helical" evidence="7">
    <location>
        <begin position="451"/>
        <end position="473"/>
    </location>
</feature>
<evidence type="ECO:0000256" key="7">
    <source>
        <dbReference type="RuleBase" id="RU363058"/>
    </source>
</evidence>
<comment type="subcellular location">
    <subcellularLocation>
        <location evidence="1 7">Membrane</location>
        <topology evidence="1 7">Multi-pass membrane protein</topology>
    </subcellularLocation>
</comment>
<dbReference type="GO" id="GO:0016020">
    <property type="term" value="C:membrane"/>
    <property type="evidence" value="ECO:0007669"/>
    <property type="project" value="UniProtKB-SubCell"/>
</dbReference>
<dbReference type="PANTHER" id="PTHR11101:SF55">
    <property type="entry name" value="PHOSPHATE TRANSPORTER"/>
    <property type="match status" value="1"/>
</dbReference>
<dbReference type="GO" id="GO:0005315">
    <property type="term" value="F:phosphate transmembrane transporter activity"/>
    <property type="evidence" value="ECO:0007669"/>
    <property type="project" value="InterPro"/>
</dbReference>
<dbReference type="AlphaFoldDB" id="A0AA39WQ42"/>
<dbReference type="GO" id="GO:0035435">
    <property type="term" value="P:phosphate ion transmembrane transport"/>
    <property type="evidence" value="ECO:0007669"/>
    <property type="project" value="TreeGrafter"/>
</dbReference>
<feature type="compositionally biased region" description="Basic and acidic residues" evidence="8">
    <location>
        <begin position="316"/>
        <end position="331"/>
    </location>
</feature>
<reference evidence="9" key="1">
    <citation type="submission" date="2023-06" db="EMBL/GenBank/DDBJ databases">
        <title>Genome-scale phylogeny and comparative genomics of the fungal order Sordariales.</title>
        <authorList>
            <consortium name="Lawrence Berkeley National Laboratory"/>
            <person name="Hensen N."/>
            <person name="Bonometti L."/>
            <person name="Westerberg I."/>
            <person name="Brannstrom I.O."/>
            <person name="Guillou S."/>
            <person name="Cros-Aarteil S."/>
            <person name="Calhoun S."/>
            <person name="Haridas S."/>
            <person name="Kuo A."/>
            <person name="Mondo S."/>
            <person name="Pangilinan J."/>
            <person name="Riley R."/>
            <person name="Labutti K."/>
            <person name="Andreopoulos B."/>
            <person name="Lipzen A."/>
            <person name="Chen C."/>
            <person name="Yanf M."/>
            <person name="Daum C."/>
            <person name="Ng V."/>
            <person name="Clum A."/>
            <person name="Steindorff A."/>
            <person name="Ohm R."/>
            <person name="Martin F."/>
            <person name="Silar P."/>
            <person name="Natvig D."/>
            <person name="Lalanne C."/>
            <person name="Gautier V."/>
            <person name="Ament-Velasquez S.L."/>
            <person name="Kruys A."/>
            <person name="Hutchinson M.I."/>
            <person name="Powell A.J."/>
            <person name="Barry K."/>
            <person name="Miller A.N."/>
            <person name="Grigoriev I.V."/>
            <person name="Debuchy R."/>
            <person name="Gladieux P."/>
            <person name="Thoren M.H."/>
            <person name="Johannesson H."/>
        </authorList>
    </citation>
    <scope>NUCLEOTIDE SEQUENCE</scope>
    <source>
        <strain evidence="9">CBS 606.72</strain>
    </source>
</reference>
<evidence type="ECO:0000256" key="8">
    <source>
        <dbReference type="SAM" id="MobiDB-lite"/>
    </source>
</evidence>
<feature type="transmembrane region" description="Helical" evidence="7">
    <location>
        <begin position="216"/>
        <end position="243"/>
    </location>
</feature>
<feature type="region of interest" description="Disordered" evidence="8">
    <location>
        <begin position="291"/>
        <end position="344"/>
    </location>
</feature>
<dbReference type="Pfam" id="PF01384">
    <property type="entry name" value="PHO4"/>
    <property type="match status" value="1"/>
</dbReference>
<evidence type="ECO:0000313" key="9">
    <source>
        <dbReference type="EMBL" id="KAK0619524.1"/>
    </source>
</evidence>
<keyword evidence="3 7" id="KW-0592">Phosphate transport</keyword>
<evidence type="ECO:0000256" key="6">
    <source>
        <dbReference type="ARBA" id="ARBA00023136"/>
    </source>
</evidence>
<dbReference type="PANTHER" id="PTHR11101">
    <property type="entry name" value="PHOSPHATE TRANSPORTER"/>
    <property type="match status" value="1"/>
</dbReference>
<comment type="function">
    <text evidence="7">Sodium-phosphate symporter.</text>
</comment>
<feature type="transmembrane region" description="Helical" evidence="7">
    <location>
        <begin position="186"/>
        <end position="204"/>
    </location>
</feature>
<dbReference type="InterPro" id="IPR001204">
    <property type="entry name" value="Phos_transporter"/>
</dbReference>
<evidence type="ECO:0000256" key="4">
    <source>
        <dbReference type="ARBA" id="ARBA00022692"/>
    </source>
</evidence>
<evidence type="ECO:0000256" key="1">
    <source>
        <dbReference type="ARBA" id="ARBA00004141"/>
    </source>
</evidence>
<keyword evidence="2 7" id="KW-0813">Transport</keyword>
<keyword evidence="10" id="KW-1185">Reference proteome</keyword>
<name>A0AA39WQ42_9PEZI</name>
<feature type="transmembrane region" description="Helical" evidence="7">
    <location>
        <begin position="537"/>
        <end position="563"/>
    </location>
</feature>
<feature type="transmembrane region" description="Helical" evidence="7">
    <location>
        <begin position="148"/>
        <end position="174"/>
    </location>
</feature>
<evidence type="ECO:0000256" key="5">
    <source>
        <dbReference type="ARBA" id="ARBA00022989"/>
    </source>
</evidence>
<feature type="transmembrane region" description="Helical" evidence="7">
    <location>
        <begin position="7"/>
        <end position="25"/>
    </location>
</feature>
<evidence type="ECO:0000256" key="3">
    <source>
        <dbReference type="ARBA" id="ARBA00022592"/>
    </source>
</evidence>
<comment type="caution">
    <text evidence="9">The sequence shown here is derived from an EMBL/GenBank/DDBJ whole genome shotgun (WGS) entry which is preliminary data.</text>
</comment>
<accession>A0AA39WQ42</accession>
<dbReference type="Proteomes" id="UP001175000">
    <property type="component" value="Unassembled WGS sequence"/>
</dbReference>
<keyword evidence="4 7" id="KW-0812">Transmembrane</keyword>
<proteinExistence type="inferred from homology"/>
<dbReference type="EMBL" id="JAULSU010000004">
    <property type="protein sequence ID" value="KAK0619524.1"/>
    <property type="molecule type" value="Genomic_DNA"/>
</dbReference>